<sequence length="127" mass="13923">MDAELETHRVDLLCQRGESFSARGGGEAVDSGHQPPVRVHGKLREGDVLTARHSAGQRLIPLYIAYDILKSKGIEMLPHIARVAQDLLLRHRGHIAIPAVPAHRRRGGGHLFVIHSAACSFDCIIMV</sequence>
<proteinExistence type="predicted"/>
<dbReference type="EMBL" id="VSSQ01090373">
    <property type="protein sequence ID" value="MPN36316.1"/>
    <property type="molecule type" value="Genomic_DNA"/>
</dbReference>
<protein>
    <submittedName>
        <fullName evidence="1">Uncharacterized protein</fullName>
    </submittedName>
</protein>
<dbReference type="AlphaFoldDB" id="A0A645HCS3"/>
<evidence type="ECO:0000313" key="1">
    <source>
        <dbReference type="EMBL" id="MPN36316.1"/>
    </source>
</evidence>
<gene>
    <name evidence="1" type="ORF">SDC9_183825</name>
</gene>
<organism evidence="1">
    <name type="scientific">bioreactor metagenome</name>
    <dbReference type="NCBI Taxonomy" id="1076179"/>
    <lineage>
        <taxon>unclassified sequences</taxon>
        <taxon>metagenomes</taxon>
        <taxon>ecological metagenomes</taxon>
    </lineage>
</organism>
<reference evidence="1" key="1">
    <citation type="submission" date="2019-08" db="EMBL/GenBank/DDBJ databases">
        <authorList>
            <person name="Kucharzyk K."/>
            <person name="Murdoch R.W."/>
            <person name="Higgins S."/>
            <person name="Loffler F."/>
        </authorList>
    </citation>
    <scope>NUCLEOTIDE SEQUENCE</scope>
</reference>
<name>A0A645HCS3_9ZZZZ</name>
<comment type="caution">
    <text evidence="1">The sequence shown here is derived from an EMBL/GenBank/DDBJ whole genome shotgun (WGS) entry which is preliminary data.</text>
</comment>
<accession>A0A645HCS3</accession>